<dbReference type="Pfam" id="PF01041">
    <property type="entry name" value="DegT_DnrJ_EryC1"/>
    <property type="match status" value="1"/>
</dbReference>
<dbReference type="PANTHER" id="PTHR30244">
    <property type="entry name" value="TRANSAMINASE"/>
    <property type="match status" value="1"/>
</dbReference>
<dbReference type="InterPro" id="IPR015424">
    <property type="entry name" value="PyrdxlP-dep_Trfase"/>
</dbReference>
<dbReference type="GO" id="GO:0030170">
    <property type="term" value="F:pyridoxal phosphate binding"/>
    <property type="evidence" value="ECO:0007669"/>
    <property type="project" value="TreeGrafter"/>
</dbReference>
<comment type="caution">
    <text evidence="2">The sequence shown here is derived from an EMBL/GenBank/DDBJ whole genome shotgun (WGS) entry which is preliminary data.</text>
</comment>
<dbReference type="InterPro" id="IPR000653">
    <property type="entry name" value="DegT/StrS_aminotransferase"/>
</dbReference>
<reference evidence="2 3" key="1">
    <citation type="submission" date="2020-08" db="EMBL/GenBank/DDBJ databases">
        <title>Genomic Encyclopedia of Type Strains, Phase IV (KMG-IV): sequencing the most valuable type-strain genomes for metagenomic binning, comparative biology and taxonomic classification.</title>
        <authorList>
            <person name="Goeker M."/>
        </authorList>
    </citation>
    <scope>NUCLEOTIDE SEQUENCE [LARGE SCALE GENOMIC DNA]</scope>
    <source>
        <strain evidence="2 3">DSM 27471</strain>
    </source>
</reference>
<dbReference type="GO" id="GO:0008483">
    <property type="term" value="F:transaminase activity"/>
    <property type="evidence" value="ECO:0007669"/>
    <property type="project" value="TreeGrafter"/>
</dbReference>
<proteinExistence type="inferred from homology"/>
<evidence type="ECO:0000256" key="1">
    <source>
        <dbReference type="ARBA" id="ARBA00037999"/>
    </source>
</evidence>
<name>A0A7W5H0Q8_9PORP</name>
<dbReference type="InterPro" id="IPR015422">
    <property type="entry name" value="PyrdxlP-dep_Trfase_small"/>
</dbReference>
<dbReference type="PANTHER" id="PTHR30244:SF34">
    <property type="entry name" value="DTDP-4-AMINO-4,6-DIDEOXYGALACTOSE TRANSAMINASE"/>
    <property type="match status" value="1"/>
</dbReference>
<organism evidence="2 3">
    <name type="scientific">Microbacter margulisiae</name>
    <dbReference type="NCBI Taxonomy" id="1350067"/>
    <lineage>
        <taxon>Bacteria</taxon>
        <taxon>Pseudomonadati</taxon>
        <taxon>Bacteroidota</taxon>
        <taxon>Bacteroidia</taxon>
        <taxon>Bacteroidales</taxon>
        <taxon>Porphyromonadaceae</taxon>
        <taxon>Microbacter</taxon>
    </lineage>
</organism>
<comment type="similarity">
    <text evidence="1">Belongs to the DegT/DnrJ/EryC1 family.</text>
</comment>
<dbReference type="GO" id="GO:0000271">
    <property type="term" value="P:polysaccharide biosynthetic process"/>
    <property type="evidence" value="ECO:0007669"/>
    <property type="project" value="TreeGrafter"/>
</dbReference>
<dbReference type="Proteomes" id="UP000544222">
    <property type="component" value="Unassembled WGS sequence"/>
</dbReference>
<dbReference type="SUPFAM" id="SSF53383">
    <property type="entry name" value="PLP-dependent transferases"/>
    <property type="match status" value="1"/>
</dbReference>
<sequence>MTLIGRGQMTVLDSHIARRREIHAIYRDRLSGIRGVTLPENPSEKYQSNFWLTCVQVDADKAGFTREDLRLAMEVANIETRPLWKPMHLQPVFADAPFYGDGTSEKLFEKGLCLPSSPVLSDEDINRVVEVFEKLQA</sequence>
<evidence type="ECO:0000313" key="2">
    <source>
        <dbReference type="EMBL" id="MBB3185960.1"/>
    </source>
</evidence>
<gene>
    <name evidence="2" type="ORF">FHX64_000123</name>
</gene>
<accession>A0A7W5H0Q8</accession>
<dbReference type="AlphaFoldDB" id="A0A7W5H0Q8"/>
<protein>
    <submittedName>
        <fullName evidence="2">dTDP-4-amino-4,6-dideoxygalactose transaminase</fullName>
    </submittedName>
</protein>
<keyword evidence="3" id="KW-1185">Reference proteome</keyword>
<dbReference type="EMBL" id="JACHYB010000001">
    <property type="protein sequence ID" value="MBB3185960.1"/>
    <property type="molecule type" value="Genomic_DNA"/>
</dbReference>
<evidence type="ECO:0000313" key="3">
    <source>
        <dbReference type="Proteomes" id="UP000544222"/>
    </source>
</evidence>
<dbReference type="Gene3D" id="3.90.1150.10">
    <property type="entry name" value="Aspartate Aminotransferase, domain 1"/>
    <property type="match status" value="1"/>
</dbReference>